<keyword evidence="3 6" id="KW-0812">Transmembrane</keyword>
<dbReference type="GO" id="GO:0043190">
    <property type="term" value="C:ATP-binding cassette (ABC) transporter complex"/>
    <property type="evidence" value="ECO:0007669"/>
    <property type="project" value="TreeGrafter"/>
</dbReference>
<proteinExistence type="predicted"/>
<sequence>MIPFFSRFPFVHRVVLSLRPGTLDRYLLAQLMPPFLVALSVVMSALLLERLLVLFNLLTSGNSHLLTFVGLLATLLPHYLGQALPAALCVSVFSIIRRMSQNEEIDVVNSSGRSLLRMIRPYLQLGAFLGVLSFLLYGFIQPHARYDFRSAFYFASHAGWTPRMQSRLFASPSPDMTFTADRVTQSGSELRHVFIRDIKDGEEHDITAQRGHIRIAEDGNAVEIELQDGMILTTSADHSPTVALFDHSTRYLSHAAQVVPFRQRGEDERELTSPELLMQLATDETTISRPHLLSELHFRLARCLTVPFIPLLATALAIARKRQRDVIGLPAAFIIMVGFDHLIQMAHSMAATGGASVLSIWLAAFVFMALCTVLLLYRSGAFFLLRALLENRLRGEQAPTGRV</sequence>
<evidence type="ECO:0000256" key="6">
    <source>
        <dbReference type="SAM" id="Phobius"/>
    </source>
</evidence>
<keyword evidence="2" id="KW-1003">Cell membrane</keyword>
<evidence type="ECO:0000313" key="8">
    <source>
        <dbReference type="Proteomes" id="UP000317730"/>
    </source>
</evidence>
<protein>
    <recommendedName>
        <fullName evidence="9">Transporter</fullName>
    </recommendedName>
</protein>
<name>A0A4Y3TT25_9PROT</name>
<evidence type="ECO:0000313" key="7">
    <source>
        <dbReference type="EMBL" id="GEB84942.1"/>
    </source>
</evidence>
<dbReference type="PANTHER" id="PTHR33529:SF6">
    <property type="entry name" value="YJGP_YJGQ FAMILY PERMEASE"/>
    <property type="match status" value="1"/>
</dbReference>
<feature type="transmembrane region" description="Helical" evidence="6">
    <location>
        <begin position="53"/>
        <end position="73"/>
    </location>
</feature>
<feature type="transmembrane region" description="Helical" evidence="6">
    <location>
        <begin position="26"/>
        <end position="48"/>
    </location>
</feature>
<dbReference type="RefSeq" id="WP_141374854.1">
    <property type="nucleotide sequence ID" value="NZ_BAPL01000030.1"/>
</dbReference>
<dbReference type="GO" id="GO:0015920">
    <property type="term" value="P:lipopolysaccharide transport"/>
    <property type="evidence" value="ECO:0007669"/>
    <property type="project" value="TreeGrafter"/>
</dbReference>
<evidence type="ECO:0000256" key="3">
    <source>
        <dbReference type="ARBA" id="ARBA00022692"/>
    </source>
</evidence>
<feature type="transmembrane region" description="Helical" evidence="6">
    <location>
        <begin position="326"/>
        <end position="346"/>
    </location>
</feature>
<organism evidence="7 8">
    <name type="scientific">Acetobacter peroxydans</name>
    <dbReference type="NCBI Taxonomy" id="104098"/>
    <lineage>
        <taxon>Bacteria</taxon>
        <taxon>Pseudomonadati</taxon>
        <taxon>Pseudomonadota</taxon>
        <taxon>Alphaproteobacteria</taxon>
        <taxon>Acetobacterales</taxon>
        <taxon>Acetobacteraceae</taxon>
        <taxon>Acetobacter</taxon>
    </lineage>
</organism>
<comment type="caution">
    <text evidence="7">The sequence shown here is derived from an EMBL/GenBank/DDBJ whole genome shotgun (WGS) entry which is preliminary data.</text>
</comment>
<evidence type="ECO:0000256" key="4">
    <source>
        <dbReference type="ARBA" id="ARBA00022989"/>
    </source>
</evidence>
<dbReference type="Pfam" id="PF03739">
    <property type="entry name" value="LptF_LptG"/>
    <property type="match status" value="1"/>
</dbReference>
<dbReference type="PANTHER" id="PTHR33529">
    <property type="entry name" value="SLR0882 PROTEIN-RELATED"/>
    <property type="match status" value="1"/>
</dbReference>
<comment type="subcellular location">
    <subcellularLocation>
        <location evidence="1">Cell membrane</location>
        <topology evidence="1">Multi-pass membrane protein</topology>
    </subcellularLocation>
</comment>
<feature type="transmembrane region" description="Helical" evidence="6">
    <location>
        <begin position="358"/>
        <end position="377"/>
    </location>
</feature>
<dbReference type="AlphaFoldDB" id="A0A4Y3TT25"/>
<accession>A0A4Y3TT25</accession>
<evidence type="ECO:0000256" key="5">
    <source>
        <dbReference type="ARBA" id="ARBA00023136"/>
    </source>
</evidence>
<dbReference type="EMBL" id="BJMV01000002">
    <property type="protein sequence ID" value="GEB84942.1"/>
    <property type="molecule type" value="Genomic_DNA"/>
</dbReference>
<keyword evidence="5 6" id="KW-0472">Membrane</keyword>
<feature type="transmembrane region" description="Helical" evidence="6">
    <location>
        <begin position="122"/>
        <end position="140"/>
    </location>
</feature>
<reference evidence="7 8" key="1">
    <citation type="submission" date="2019-06" db="EMBL/GenBank/DDBJ databases">
        <title>Whole genome shotgun sequence of Acetobacter peroxydans NBRC 13755.</title>
        <authorList>
            <person name="Hosoyama A."/>
            <person name="Uohara A."/>
            <person name="Ohji S."/>
            <person name="Ichikawa N."/>
        </authorList>
    </citation>
    <scope>NUCLEOTIDE SEQUENCE [LARGE SCALE GENOMIC DNA]</scope>
    <source>
        <strain evidence="7 8">NBRC 13755</strain>
    </source>
</reference>
<keyword evidence="4 6" id="KW-1133">Transmembrane helix</keyword>
<evidence type="ECO:0008006" key="9">
    <source>
        <dbReference type="Google" id="ProtNLM"/>
    </source>
</evidence>
<gene>
    <name evidence="7" type="ORF">APE01nite_07390</name>
</gene>
<dbReference type="OrthoDB" id="7057792at2"/>
<evidence type="ECO:0000256" key="1">
    <source>
        <dbReference type="ARBA" id="ARBA00004651"/>
    </source>
</evidence>
<keyword evidence="8" id="KW-1185">Reference proteome</keyword>
<dbReference type="Proteomes" id="UP000317730">
    <property type="component" value="Unassembled WGS sequence"/>
</dbReference>
<evidence type="ECO:0000256" key="2">
    <source>
        <dbReference type="ARBA" id="ARBA00022475"/>
    </source>
</evidence>
<dbReference type="InterPro" id="IPR005495">
    <property type="entry name" value="LptG/LptF_permease"/>
</dbReference>